<evidence type="ECO:0000256" key="1">
    <source>
        <dbReference type="ARBA" id="ARBA00009080"/>
    </source>
</evidence>
<organism evidence="6 7">
    <name type="scientific">Streptomyces hyaluromycini</name>
    <dbReference type="NCBI Taxonomy" id="1377993"/>
    <lineage>
        <taxon>Bacteria</taxon>
        <taxon>Bacillati</taxon>
        <taxon>Actinomycetota</taxon>
        <taxon>Actinomycetes</taxon>
        <taxon>Kitasatosporales</taxon>
        <taxon>Streptomycetaceae</taxon>
        <taxon>Streptomyces</taxon>
    </lineage>
</organism>
<dbReference type="InterPro" id="IPR015815">
    <property type="entry name" value="HIBADH-related"/>
</dbReference>
<evidence type="ECO:0000259" key="4">
    <source>
        <dbReference type="Pfam" id="PF03446"/>
    </source>
</evidence>
<dbReference type="InterPro" id="IPR006115">
    <property type="entry name" value="6PGDH_NADP-bd"/>
</dbReference>
<sequence length="283" mass="28964">MSGRGAVGFIGLGNMGGALATNLVRDGFEVVAYDAAGPARTPVGARWAPDPAEVARGAGTVVLSLPDGTVCGKVVADLLAARDRRVTHVVDTSTVGVAAARHLAATGLSYVDAPVSGGVAGARRRTLMVMYAGSDEACAHVEPVLAGLSDRRRRVGDRPGQAQALKLANNFLSATALAAASEAVAFARAAGLDMDVLLEVLNASSGRSGATLDKFPQEVLTGRYASGFSNTLMAKDVRLFLREVDESGGAAALAAVTDAVWEAFSTAEPGVDFTRIYPFVSGS</sequence>
<comment type="caution">
    <text evidence="6">The sequence shown here is derived from an EMBL/GenBank/DDBJ whole genome shotgun (WGS) entry which is preliminary data.</text>
</comment>
<evidence type="ECO:0000256" key="2">
    <source>
        <dbReference type="ARBA" id="ARBA00023002"/>
    </source>
</evidence>
<name>A0ABV1XF54_9ACTN</name>
<dbReference type="GO" id="GO:0016491">
    <property type="term" value="F:oxidoreductase activity"/>
    <property type="evidence" value="ECO:0007669"/>
    <property type="project" value="UniProtKB-KW"/>
</dbReference>
<dbReference type="EC" id="1.1.-.-" evidence="6"/>
<dbReference type="Pfam" id="PF03446">
    <property type="entry name" value="NAD_binding_2"/>
    <property type="match status" value="1"/>
</dbReference>
<evidence type="ECO:0000313" key="6">
    <source>
        <dbReference type="EMBL" id="MER7187651.1"/>
    </source>
</evidence>
<dbReference type="PANTHER" id="PTHR22981">
    <property type="entry name" value="3-HYDROXYISOBUTYRATE DEHYDROGENASE-RELATED"/>
    <property type="match status" value="1"/>
</dbReference>
<dbReference type="InterPro" id="IPR013328">
    <property type="entry name" value="6PGD_dom2"/>
</dbReference>
<dbReference type="PIRSF" id="PIRSF000103">
    <property type="entry name" value="HIBADH"/>
    <property type="match status" value="1"/>
</dbReference>
<evidence type="ECO:0000313" key="7">
    <source>
        <dbReference type="Proteomes" id="UP001474181"/>
    </source>
</evidence>
<keyword evidence="3" id="KW-0520">NAD</keyword>
<dbReference type="InterPro" id="IPR029154">
    <property type="entry name" value="HIBADH-like_NADP-bd"/>
</dbReference>
<protein>
    <submittedName>
        <fullName evidence="6">NAD(P)-dependent oxidoreductase</fullName>
        <ecNumber evidence="6">1.1.-.-</ecNumber>
    </submittedName>
</protein>
<proteinExistence type="inferred from homology"/>
<dbReference type="PANTHER" id="PTHR22981:SF7">
    <property type="entry name" value="3-HYDROXYISOBUTYRATE DEHYDROGENASE, MITOCHONDRIAL"/>
    <property type="match status" value="1"/>
</dbReference>
<dbReference type="SUPFAM" id="SSF48179">
    <property type="entry name" value="6-phosphogluconate dehydrogenase C-terminal domain-like"/>
    <property type="match status" value="1"/>
</dbReference>
<dbReference type="RefSeq" id="WP_350792229.1">
    <property type="nucleotide sequence ID" value="NZ_JBEPEK010000870.1"/>
</dbReference>
<comment type="similarity">
    <text evidence="1">Belongs to the HIBADH-related family.</text>
</comment>
<dbReference type="Gene3D" id="1.10.1040.10">
    <property type="entry name" value="N-(1-d-carboxylethyl)-l-norvaline Dehydrogenase, domain 2"/>
    <property type="match status" value="1"/>
</dbReference>
<dbReference type="Proteomes" id="UP001474181">
    <property type="component" value="Unassembled WGS sequence"/>
</dbReference>
<dbReference type="Gene3D" id="3.40.50.720">
    <property type="entry name" value="NAD(P)-binding Rossmann-like Domain"/>
    <property type="match status" value="1"/>
</dbReference>
<keyword evidence="2 6" id="KW-0560">Oxidoreductase</keyword>
<keyword evidence="7" id="KW-1185">Reference proteome</keyword>
<evidence type="ECO:0000256" key="3">
    <source>
        <dbReference type="ARBA" id="ARBA00023027"/>
    </source>
</evidence>
<gene>
    <name evidence="6" type="ORF">ABT404_50745</name>
</gene>
<evidence type="ECO:0000259" key="5">
    <source>
        <dbReference type="Pfam" id="PF14833"/>
    </source>
</evidence>
<feature type="domain" description="3-hydroxyisobutyrate dehydrogenase-like NAD-binding" evidence="5">
    <location>
        <begin position="160"/>
        <end position="277"/>
    </location>
</feature>
<reference evidence="6 7" key="1">
    <citation type="submission" date="2024-06" db="EMBL/GenBank/DDBJ databases">
        <title>The Natural Products Discovery Center: Release of the First 8490 Sequenced Strains for Exploring Actinobacteria Biosynthetic Diversity.</title>
        <authorList>
            <person name="Kalkreuter E."/>
            <person name="Kautsar S.A."/>
            <person name="Yang D."/>
            <person name="Bader C.D."/>
            <person name="Teijaro C.N."/>
            <person name="Fluegel L."/>
            <person name="Davis C.M."/>
            <person name="Simpson J.R."/>
            <person name="Lauterbach L."/>
            <person name="Steele A.D."/>
            <person name="Gui C."/>
            <person name="Meng S."/>
            <person name="Li G."/>
            <person name="Viehrig K."/>
            <person name="Ye F."/>
            <person name="Su P."/>
            <person name="Kiefer A.F."/>
            <person name="Nichols A."/>
            <person name="Cepeda A.J."/>
            <person name="Yan W."/>
            <person name="Fan B."/>
            <person name="Jiang Y."/>
            <person name="Adhikari A."/>
            <person name="Zheng C.-J."/>
            <person name="Schuster L."/>
            <person name="Cowan T.M."/>
            <person name="Smanski M.J."/>
            <person name="Chevrette M.G."/>
            <person name="De Carvalho L.P.S."/>
            <person name="Shen B."/>
        </authorList>
    </citation>
    <scope>NUCLEOTIDE SEQUENCE [LARGE SCALE GENOMIC DNA]</scope>
    <source>
        <strain evidence="6 7">NPDC000234</strain>
    </source>
</reference>
<dbReference type="SUPFAM" id="SSF51735">
    <property type="entry name" value="NAD(P)-binding Rossmann-fold domains"/>
    <property type="match status" value="1"/>
</dbReference>
<dbReference type="InterPro" id="IPR008927">
    <property type="entry name" value="6-PGluconate_DH-like_C_sf"/>
</dbReference>
<feature type="domain" description="6-phosphogluconate dehydrogenase NADP-binding" evidence="4">
    <location>
        <begin position="7"/>
        <end position="150"/>
    </location>
</feature>
<dbReference type="Pfam" id="PF14833">
    <property type="entry name" value="NAD_binding_11"/>
    <property type="match status" value="1"/>
</dbReference>
<accession>A0ABV1XF54</accession>
<dbReference type="InterPro" id="IPR036291">
    <property type="entry name" value="NAD(P)-bd_dom_sf"/>
</dbReference>
<dbReference type="EMBL" id="JBEPEK010000870">
    <property type="protein sequence ID" value="MER7187651.1"/>
    <property type="molecule type" value="Genomic_DNA"/>
</dbReference>